<accession>A0A4R6KFE4</accession>
<dbReference type="EMBL" id="SNWQ01000006">
    <property type="protein sequence ID" value="TDO49293.1"/>
    <property type="molecule type" value="Genomic_DNA"/>
</dbReference>
<dbReference type="AlphaFoldDB" id="A0A4R6KFE4"/>
<feature type="compositionally biased region" description="Basic and acidic residues" evidence="1">
    <location>
        <begin position="236"/>
        <end position="245"/>
    </location>
</feature>
<name>A0A4R6KFE4_9ACTN</name>
<sequence length="251" mass="27710">MEEAFADTWTYRNDVVVLEDLGLREVAPEVLAADGIQIYDGYNAGNDRMLQGLAEITRLQPDQVRAEIEGTERTQRFNKIGDLVIDHRLDGLVPDAHRGQVQDKLTAGLKMELADLRTPELSGVFSKEERAVIGTDTAEAAIGRVEQAVTEVENHYRGWQEQNGTSAEPPRMRMSRGDLIRMHRENKARQESAVPAATAAVVQDPEIAQLRKFLDVPGSRQSAGLSAAEQAGVPDNVRRLHDRPGRGPAVE</sequence>
<evidence type="ECO:0000256" key="1">
    <source>
        <dbReference type="SAM" id="MobiDB-lite"/>
    </source>
</evidence>
<gene>
    <name evidence="2" type="ORF">EV643_106262</name>
</gene>
<dbReference type="OrthoDB" id="3818945at2"/>
<keyword evidence="3" id="KW-1185">Reference proteome</keyword>
<organism evidence="2 3">
    <name type="scientific">Kribbella caucasensis</name>
    <dbReference type="NCBI Taxonomy" id="2512215"/>
    <lineage>
        <taxon>Bacteria</taxon>
        <taxon>Bacillati</taxon>
        <taxon>Actinomycetota</taxon>
        <taxon>Actinomycetes</taxon>
        <taxon>Propionibacteriales</taxon>
        <taxon>Kribbellaceae</taxon>
        <taxon>Kribbella</taxon>
    </lineage>
</organism>
<proteinExistence type="predicted"/>
<evidence type="ECO:0000313" key="3">
    <source>
        <dbReference type="Proteomes" id="UP000295388"/>
    </source>
</evidence>
<protein>
    <submittedName>
        <fullName evidence="2">Uncharacterized protein</fullName>
    </submittedName>
</protein>
<dbReference type="Proteomes" id="UP000295388">
    <property type="component" value="Unassembled WGS sequence"/>
</dbReference>
<feature type="region of interest" description="Disordered" evidence="1">
    <location>
        <begin position="218"/>
        <end position="251"/>
    </location>
</feature>
<evidence type="ECO:0000313" key="2">
    <source>
        <dbReference type="EMBL" id="TDO49293.1"/>
    </source>
</evidence>
<comment type="caution">
    <text evidence="2">The sequence shown here is derived from an EMBL/GenBank/DDBJ whole genome shotgun (WGS) entry which is preliminary data.</text>
</comment>
<dbReference type="RefSeq" id="WP_133800669.1">
    <property type="nucleotide sequence ID" value="NZ_SNWQ01000006.1"/>
</dbReference>
<reference evidence="2 3" key="1">
    <citation type="submission" date="2019-03" db="EMBL/GenBank/DDBJ databases">
        <title>Genomic Encyclopedia of Type Strains, Phase III (KMG-III): the genomes of soil and plant-associated and newly described type strains.</title>
        <authorList>
            <person name="Whitman W."/>
        </authorList>
    </citation>
    <scope>NUCLEOTIDE SEQUENCE [LARGE SCALE GENOMIC DNA]</scope>
    <source>
        <strain evidence="2 3">VKM Ac-2527</strain>
    </source>
</reference>